<feature type="compositionally biased region" description="Polar residues" evidence="1">
    <location>
        <begin position="72"/>
        <end position="93"/>
    </location>
</feature>
<sequence>MAARAMRIIGLQPPRPLTNTPTCSSVQIGLLKKVDSILDNTQPPPSGAHHAQVVRRCHLRPFNYAALRRSPPSETAVSTKTPSHAQCSVQHNTRSSCKTAANIQISSPLLHRWPTPAARTRPGAGRHPLPSITGQQQRCE</sequence>
<evidence type="ECO:0000313" key="2">
    <source>
        <dbReference type="EnsemblPlants" id="TuG1812G0500001946.01.T02"/>
    </source>
</evidence>
<feature type="region of interest" description="Disordered" evidence="1">
    <location>
        <begin position="70"/>
        <end position="93"/>
    </location>
</feature>
<dbReference type="AlphaFoldDB" id="A0A8R7UEV2"/>
<feature type="region of interest" description="Disordered" evidence="1">
    <location>
        <begin position="111"/>
        <end position="140"/>
    </location>
</feature>
<reference evidence="2" key="2">
    <citation type="submission" date="2018-03" db="EMBL/GenBank/DDBJ databases">
        <title>The Triticum urartu genome reveals the dynamic nature of wheat genome evolution.</title>
        <authorList>
            <person name="Ling H."/>
            <person name="Ma B."/>
            <person name="Shi X."/>
            <person name="Liu H."/>
            <person name="Dong L."/>
            <person name="Sun H."/>
            <person name="Cao Y."/>
            <person name="Gao Q."/>
            <person name="Zheng S."/>
            <person name="Li Y."/>
            <person name="Yu Y."/>
            <person name="Du H."/>
            <person name="Qi M."/>
            <person name="Li Y."/>
            <person name="Yu H."/>
            <person name="Cui Y."/>
            <person name="Wang N."/>
            <person name="Chen C."/>
            <person name="Wu H."/>
            <person name="Zhao Y."/>
            <person name="Zhang J."/>
            <person name="Li Y."/>
            <person name="Zhou W."/>
            <person name="Zhang B."/>
            <person name="Hu W."/>
            <person name="Eijk M."/>
            <person name="Tang J."/>
            <person name="Witsenboer H."/>
            <person name="Zhao S."/>
            <person name="Li Z."/>
            <person name="Zhang A."/>
            <person name="Wang D."/>
            <person name="Liang C."/>
        </authorList>
    </citation>
    <scope>NUCLEOTIDE SEQUENCE [LARGE SCALE GENOMIC DNA]</scope>
    <source>
        <strain evidence="2">cv. G1812</strain>
    </source>
</reference>
<keyword evidence="3" id="KW-1185">Reference proteome</keyword>
<dbReference type="Gramene" id="TuG1812G0500001946.01.T02">
    <property type="protein sequence ID" value="TuG1812G0500001946.01.T02"/>
    <property type="gene ID" value="TuG1812G0500001946.01"/>
</dbReference>
<accession>A0A8R7UEV2</accession>
<dbReference type="EnsemblPlants" id="TuG1812G0500001946.01.T02">
    <property type="protein sequence ID" value="TuG1812G0500001946.01.T02"/>
    <property type="gene ID" value="TuG1812G0500001946.01"/>
</dbReference>
<reference evidence="2" key="3">
    <citation type="submission" date="2022-06" db="UniProtKB">
        <authorList>
            <consortium name="EnsemblPlants"/>
        </authorList>
    </citation>
    <scope>IDENTIFICATION</scope>
</reference>
<protein>
    <submittedName>
        <fullName evidence="2">Uncharacterized protein</fullName>
    </submittedName>
</protein>
<evidence type="ECO:0000256" key="1">
    <source>
        <dbReference type="SAM" id="MobiDB-lite"/>
    </source>
</evidence>
<dbReference type="Proteomes" id="UP000015106">
    <property type="component" value="Chromosome 5"/>
</dbReference>
<evidence type="ECO:0000313" key="3">
    <source>
        <dbReference type="Proteomes" id="UP000015106"/>
    </source>
</evidence>
<reference evidence="3" key="1">
    <citation type="journal article" date="2013" name="Nature">
        <title>Draft genome of the wheat A-genome progenitor Triticum urartu.</title>
        <authorList>
            <person name="Ling H.Q."/>
            <person name="Zhao S."/>
            <person name="Liu D."/>
            <person name="Wang J."/>
            <person name="Sun H."/>
            <person name="Zhang C."/>
            <person name="Fan H."/>
            <person name="Li D."/>
            <person name="Dong L."/>
            <person name="Tao Y."/>
            <person name="Gao C."/>
            <person name="Wu H."/>
            <person name="Li Y."/>
            <person name="Cui Y."/>
            <person name="Guo X."/>
            <person name="Zheng S."/>
            <person name="Wang B."/>
            <person name="Yu K."/>
            <person name="Liang Q."/>
            <person name="Yang W."/>
            <person name="Lou X."/>
            <person name="Chen J."/>
            <person name="Feng M."/>
            <person name="Jian J."/>
            <person name="Zhang X."/>
            <person name="Luo G."/>
            <person name="Jiang Y."/>
            <person name="Liu J."/>
            <person name="Wang Z."/>
            <person name="Sha Y."/>
            <person name="Zhang B."/>
            <person name="Wu H."/>
            <person name="Tang D."/>
            <person name="Shen Q."/>
            <person name="Xue P."/>
            <person name="Zou S."/>
            <person name="Wang X."/>
            <person name="Liu X."/>
            <person name="Wang F."/>
            <person name="Yang Y."/>
            <person name="An X."/>
            <person name="Dong Z."/>
            <person name="Zhang K."/>
            <person name="Zhang X."/>
            <person name="Luo M.C."/>
            <person name="Dvorak J."/>
            <person name="Tong Y."/>
            <person name="Wang J."/>
            <person name="Yang H."/>
            <person name="Li Z."/>
            <person name="Wang D."/>
            <person name="Zhang A."/>
            <person name="Wang J."/>
        </authorList>
    </citation>
    <scope>NUCLEOTIDE SEQUENCE</scope>
    <source>
        <strain evidence="3">cv. G1812</strain>
    </source>
</reference>
<organism evidence="2 3">
    <name type="scientific">Triticum urartu</name>
    <name type="common">Red wild einkorn</name>
    <name type="synonym">Crithodium urartu</name>
    <dbReference type="NCBI Taxonomy" id="4572"/>
    <lineage>
        <taxon>Eukaryota</taxon>
        <taxon>Viridiplantae</taxon>
        <taxon>Streptophyta</taxon>
        <taxon>Embryophyta</taxon>
        <taxon>Tracheophyta</taxon>
        <taxon>Spermatophyta</taxon>
        <taxon>Magnoliopsida</taxon>
        <taxon>Liliopsida</taxon>
        <taxon>Poales</taxon>
        <taxon>Poaceae</taxon>
        <taxon>BOP clade</taxon>
        <taxon>Pooideae</taxon>
        <taxon>Triticodae</taxon>
        <taxon>Triticeae</taxon>
        <taxon>Triticinae</taxon>
        <taxon>Triticum</taxon>
    </lineage>
</organism>
<proteinExistence type="predicted"/>
<name>A0A8R7UEV2_TRIUA</name>